<name>A0A3N4JUP4_9PEZI</name>
<accession>A0A3N4JUP4</accession>
<protein>
    <submittedName>
        <fullName evidence="1">Uncharacterized protein</fullName>
    </submittedName>
</protein>
<gene>
    <name evidence="1" type="ORF">L873DRAFT_482917</name>
</gene>
<organism evidence="1 2">
    <name type="scientific">Choiromyces venosus 120613-1</name>
    <dbReference type="NCBI Taxonomy" id="1336337"/>
    <lineage>
        <taxon>Eukaryota</taxon>
        <taxon>Fungi</taxon>
        <taxon>Dikarya</taxon>
        <taxon>Ascomycota</taxon>
        <taxon>Pezizomycotina</taxon>
        <taxon>Pezizomycetes</taxon>
        <taxon>Pezizales</taxon>
        <taxon>Tuberaceae</taxon>
        <taxon>Choiromyces</taxon>
    </lineage>
</organism>
<dbReference type="Proteomes" id="UP000276215">
    <property type="component" value="Unassembled WGS sequence"/>
</dbReference>
<evidence type="ECO:0000313" key="1">
    <source>
        <dbReference type="EMBL" id="RPB02083.1"/>
    </source>
</evidence>
<reference evidence="1 2" key="1">
    <citation type="journal article" date="2018" name="Nat. Ecol. Evol.">
        <title>Pezizomycetes genomes reveal the molecular basis of ectomycorrhizal truffle lifestyle.</title>
        <authorList>
            <person name="Murat C."/>
            <person name="Payen T."/>
            <person name="Noel B."/>
            <person name="Kuo A."/>
            <person name="Morin E."/>
            <person name="Chen J."/>
            <person name="Kohler A."/>
            <person name="Krizsan K."/>
            <person name="Balestrini R."/>
            <person name="Da Silva C."/>
            <person name="Montanini B."/>
            <person name="Hainaut M."/>
            <person name="Levati E."/>
            <person name="Barry K.W."/>
            <person name="Belfiori B."/>
            <person name="Cichocki N."/>
            <person name="Clum A."/>
            <person name="Dockter R.B."/>
            <person name="Fauchery L."/>
            <person name="Guy J."/>
            <person name="Iotti M."/>
            <person name="Le Tacon F."/>
            <person name="Lindquist E.A."/>
            <person name="Lipzen A."/>
            <person name="Malagnac F."/>
            <person name="Mello A."/>
            <person name="Molinier V."/>
            <person name="Miyauchi S."/>
            <person name="Poulain J."/>
            <person name="Riccioni C."/>
            <person name="Rubini A."/>
            <person name="Sitrit Y."/>
            <person name="Splivallo R."/>
            <person name="Traeger S."/>
            <person name="Wang M."/>
            <person name="Zifcakova L."/>
            <person name="Wipf D."/>
            <person name="Zambonelli A."/>
            <person name="Paolocci F."/>
            <person name="Nowrousian M."/>
            <person name="Ottonello S."/>
            <person name="Baldrian P."/>
            <person name="Spatafora J.W."/>
            <person name="Henrissat B."/>
            <person name="Nagy L.G."/>
            <person name="Aury J.M."/>
            <person name="Wincker P."/>
            <person name="Grigoriev I.V."/>
            <person name="Bonfante P."/>
            <person name="Martin F.M."/>
        </authorList>
    </citation>
    <scope>NUCLEOTIDE SEQUENCE [LARGE SCALE GENOMIC DNA]</scope>
    <source>
        <strain evidence="1 2">120613-1</strain>
    </source>
</reference>
<dbReference type="OrthoDB" id="2506088at2759"/>
<keyword evidence="2" id="KW-1185">Reference proteome</keyword>
<proteinExistence type="predicted"/>
<sequence>MSLFQENGMNQLLQLQPGPINVQPLPSSKKKIQESLSSSVISRINLWILSKYGGQVNWLHQSFINLSYQGI</sequence>
<dbReference type="AlphaFoldDB" id="A0A3N4JUP4"/>
<evidence type="ECO:0000313" key="2">
    <source>
        <dbReference type="Proteomes" id="UP000276215"/>
    </source>
</evidence>
<dbReference type="EMBL" id="ML120369">
    <property type="protein sequence ID" value="RPB02083.1"/>
    <property type="molecule type" value="Genomic_DNA"/>
</dbReference>